<dbReference type="HOGENOM" id="CLU_3052382_0_0_1"/>
<sequence length="54" mass="6085">MLGSLSVTYIKKFVSTFSFPTLLASWYESLIPFVKQFFKVVGYRLNTSGSTILA</sequence>
<gene>
    <name evidence="1" type="ORF">CGI_10016645</name>
</gene>
<reference evidence="1" key="1">
    <citation type="journal article" date="2012" name="Nature">
        <title>The oyster genome reveals stress adaptation and complexity of shell formation.</title>
        <authorList>
            <person name="Zhang G."/>
            <person name="Fang X."/>
            <person name="Guo X."/>
            <person name="Li L."/>
            <person name="Luo R."/>
            <person name="Xu F."/>
            <person name="Yang P."/>
            <person name="Zhang L."/>
            <person name="Wang X."/>
            <person name="Qi H."/>
            <person name="Xiong Z."/>
            <person name="Que H."/>
            <person name="Xie Y."/>
            <person name="Holland P.W."/>
            <person name="Paps J."/>
            <person name="Zhu Y."/>
            <person name="Wu F."/>
            <person name="Chen Y."/>
            <person name="Wang J."/>
            <person name="Peng C."/>
            <person name="Meng J."/>
            <person name="Yang L."/>
            <person name="Liu J."/>
            <person name="Wen B."/>
            <person name="Zhang N."/>
            <person name="Huang Z."/>
            <person name="Zhu Q."/>
            <person name="Feng Y."/>
            <person name="Mount A."/>
            <person name="Hedgecock D."/>
            <person name="Xu Z."/>
            <person name="Liu Y."/>
            <person name="Domazet-Loso T."/>
            <person name="Du Y."/>
            <person name="Sun X."/>
            <person name="Zhang S."/>
            <person name="Liu B."/>
            <person name="Cheng P."/>
            <person name="Jiang X."/>
            <person name="Li J."/>
            <person name="Fan D."/>
            <person name="Wang W."/>
            <person name="Fu W."/>
            <person name="Wang T."/>
            <person name="Wang B."/>
            <person name="Zhang J."/>
            <person name="Peng Z."/>
            <person name="Li Y."/>
            <person name="Li N."/>
            <person name="Wang J."/>
            <person name="Chen M."/>
            <person name="He Y."/>
            <person name="Tan F."/>
            <person name="Song X."/>
            <person name="Zheng Q."/>
            <person name="Huang R."/>
            <person name="Yang H."/>
            <person name="Du X."/>
            <person name="Chen L."/>
            <person name="Yang M."/>
            <person name="Gaffney P.M."/>
            <person name="Wang S."/>
            <person name="Luo L."/>
            <person name="She Z."/>
            <person name="Ming Y."/>
            <person name="Huang W."/>
            <person name="Zhang S."/>
            <person name="Huang B."/>
            <person name="Zhang Y."/>
            <person name="Qu T."/>
            <person name="Ni P."/>
            <person name="Miao G."/>
            <person name="Wang J."/>
            <person name="Wang Q."/>
            <person name="Steinberg C.E."/>
            <person name="Wang H."/>
            <person name="Li N."/>
            <person name="Qian L."/>
            <person name="Zhang G."/>
            <person name="Li Y."/>
            <person name="Yang H."/>
            <person name="Liu X."/>
            <person name="Wang J."/>
            <person name="Yin Y."/>
            <person name="Wang J."/>
        </authorList>
    </citation>
    <scope>NUCLEOTIDE SEQUENCE [LARGE SCALE GENOMIC DNA]</scope>
    <source>
        <strain evidence="1">05x7-T-G4-1.051#20</strain>
    </source>
</reference>
<organism evidence="1">
    <name type="scientific">Magallana gigas</name>
    <name type="common">Pacific oyster</name>
    <name type="synonym">Crassostrea gigas</name>
    <dbReference type="NCBI Taxonomy" id="29159"/>
    <lineage>
        <taxon>Eukaryota</taxon>
        <taxon>Metazoa</taxon>
        <taxon>Spiralia</taxon>
        <taxon>Lophotrochozoa</taxon>
        <taxon>Mollusca</taxon>
        <taxon>Bivalvia</taxon>
        <taxon>Autobranchia</taxon>
        <taxon>Pteriomorphia</taxon>
        <taxon>Ostreida</taxon>
        <taxon>Ostreoidea</taxon>
        <taxon>Ostreidae</taxon>
        <taxon>Magallana</taxon>
    </lineage>
</organism>
<protein>
    <submittedName>
        <fullName evidence="1">Uncharacterized protein</fullName>
    </submittedName>
</protein>
<dbReference type="EMBL" id="JH817251">
    <property type="protein sequence ID" value="EKC33576.1"/>
    <property type="molecule type" value="Genomic_DNA"/>
</dbReference>
<dbReference type="AlphaFoldDB" id="K1RHI0"/>
<proteinExistence type="predicted"/>
<dbReference type="InParanoid" id="K1RHI0"/>
<evidence type="ECO:0000313" key="1">
    <source>
        <dbReference type="EMBL" id="EKC33576.1"/>
    </source>
</evidence>
<accession>K1RHI0</accession>
<name>K1RHI0_MAGGI</name>